<evidence type="ECO:0000256" key="1">
    <source>
        <dbReference type="SAM" id="MobiDB-lite"/>
    </source>
</evidence>
<sequence precursor="true">MKRVHLPALAALCVCSTLAYAEGAEGQGAPSKDTQNVTVVTLYSETTPAPGSLVQERGNKRPPIQIVDGGVKSAGPSCWTMSDSGEITPVAGECYVLRSAEPGEKPPAK</sequence>
<dbReference type="EMBL" id="APMQ01000005">
    <property type="protein sequence ID" value="ENZ78072.1"/>
    <property type="molecule type" value="Genomic_DNA"/>
</dbReference>
<dbReference type="AlphaFoldDB" id="R0E9K2"/>
<evidence type="ECO:0000313" key="4">
    <source>
        <dbReference type="Proteomes" id="UP000013280"/>
    </source>
</evidence>
<accession>R0E9K2</accession>
<evidence type="ECO:0000313" key="3">
    <source>
        <dbReference type="EMBL" id="ENZ78072.1"/>
    </source>
</evidence>
<protein>
    <submittedName>
        <fullName evidence="3">Uncharacterized protein</fullName>
    </submittedName>
</protein>
<feature type="signal peptide" evidence="2">
    <location>
        <begin position="1"/>
        <end position="21"/>
    </location>
</feature>
<feature type="region of interest" description="Disordered" evidence="1">
    <location>
        <begin position="48"/>
        <end position="69"/>
    </location>
</feature>
<keyword evidence="2" id="KW-0732">Signal</keyword>
<comment type="caution">
    <text evidence="3">The sequence shown here is derived from an EMBL/GenBank/DDBJ whole genome shotgun (WGS) entry which is preliminary data.</text>
</comment>
<proteinExistence type="predicted"/>
<name>R0E9K2_RALPI</name>
<reference evidence="3 4" key="1">
    <citation type="journal article" date="2013" name="Genome Announc.">
        <title>Draft Genome Sequence for Ralstonia sp. Strain OR214, a Bacterium with Potential for Bioremediation.</title>
        <authorList>
            <person name="Utturkar S.M."/>
            <person name="Bollmann A."/>
            <person name="Brzoska R.M."/>
            <person name="Klingeman D.M."/>
            <person name="Epstein S.E."/>
            <person name="Palumbo A.V."/>
            <person name="Brown S.D."/>
        </authorList>
    </citation>
    <scope>NUCLEOTIDE SEQUENCE [LARGE SCALE GENOMIC DNA]</scope>
    <source>
        <strain evidence="3 4">OR214</strain>
    </source>
</reference>
<feature type="chain" id="PRO_5004348444" evidence="2">
    <location>
        <begin position="22"/>
        <end position="109"/>
    </location>
</feature>
<organism evidence="3 4">
    <name type="scientific">Ralstonia pickettii OR214</name>
    <dbReference type="NCBI Taxonomy" id="1264675"/>
    <lineage>
        <taxon>Bacteria</taxon>
        <taxon>Pseudomonadati</taxon>
        <taxon>Pseudomonadota</taxon>
        <taxon>Betaproteobacteria</taxon>
        <taxon>Burkholderiales</taxon>
        <taxon>Burkholderiaceae</taxon>
        <taxon>Ralstonia</taxon>
    </lineage>
</organism>
<gene>
    <name evidence="3" type="ORF">OR214_02348</name>
</gene>
<dbReference type="Proteomes" id="UP000013280">
    <property type="component" value="Unassembled WGS sequence"/>
</dbReference>
<evidence type="ECO:0000256" key="2">
    <source>
        <dbReference type="SAM" id="SignalP"/>
    </source>
</evidence>